<gene>
    <name evidence="3" type="ORF">BN1708_016691</name>
</gene>
<evidence type="ECO:0000313" key="4">
    <source>
        <dbReference type="Proteomes" id="UP000044602"/>
    </source>
</evidence>
<keyword evidence="2" id="KW-0812">Transmembrane</keyword>
<evidence type="ECO:0000313" key="3">
    <source>
        <dbReference type="EMBL" id="CRK38900.1"/>
    </source>
</evidence>
<name>A0A0G4MXY5_VERLO</name>
<dbReference type="Proteomes" id="UP000044602">
    <property type="component" value="Unassembled WGS sequence"/>
</dbReference>
<feature type="region of interest" description="Disordered" evidence="1">
    <location>
        <begin position="1"/>
        <end position="60"/>
    </location>
</feature>
<protein>
    <submittedName>
        <fullName evidence="3">Uncharacterized protein</fullName>
    </submittedName>
</protein>
<feature type="region of interest" description="Disordered" evidence="1">
    <location>
        <begin position="155"/>
        <end position="183"/>
    </location>
</feature>
<sequence length="309" mass="33122">MAANDSLKDTSVEDSGQDQRQKSNQQGQRESGTDWAEYDANAAPQITVEQAPEVVPGQSLKGLDGAVDVEADIRPPSASENKPPVPEHLPWKTRILNSRLCSWKLLLPLVVSLLVAIIVPVVVLQRRDNSRLIDDGIPSGETSFTITHVSRTDTSSSPLASRTSIFSPVSPTTSPDLSNMSSSRAHADALGNQIAECRPSDFRTDVNWIGIAGEVGWKFKLSDADDAEDCCKQCYQSTREGCNGWLFMPGNGDDSSVVPPCNIIYGYRGPDEDDECPGGKPDIVFAGASDSEENFGGGGPCAGAVRGRR</sequence>
<accession>A0A0G4MXY5</accession>
<organism evidence="3 4">
    <name type="scientific">Verticillium longisporum</name>
    <name type="common">Verticillium dahliae var. longisporum</name>
    <dbReference type="NCBI Taxonomy" id="100787"/>
    <lineage>
        <taxon>Eukaryota</taxon>
        <taxon>Fungi</taxon>
        <taxon>Dikarya</taxon>
        <taxon>Ascomycota</taxon>
        <taxon>Pezizomycotina</taxon>
        <taxon>Sordariomycetes</taxon>
        <taxon>Hypocreomycetidae</taxon>
        <taxon>Glomerellales</taxon>
        <taxon>Plectosphaerellaceae</taxon>
        <taxon>Verticillium</taxon>
    </lineage>
</organism>
<feature type="region of interest" description="Disordered" evidence="1">
    <location>
        <begin position="287"/>
        <end position="309"/>
    </location>
</feature>
<dbReference type="AlphaFoldDB" id="A0A0G4MXY5"/>
<feature type="transmembrane region" description="Helical" evidence="2">
    <location>
        <begin position="105"/>
        <end position="124"/>
    </location>
</feature>
<evidence type="ECO:0000256" key="1">
    <source>
        <dbReference type="SAM" id="MobiDB-lite"/>
    </source>
</evidence>
<keyword evidence="2" id="KW-1133">Transmembrane helix</keyword>
<feature type="compositionally biased region" description="Basic and acidic residues" evidence="1">
    <location>
        <begin position="1"/>
        <end position="21"/>
    </location>
</feature>
<dbReference type="EMBL" id="CVQH01025738">
    <property type="protein sequence ID" value="CRK38900.1"/>
    <property type="molecule type" value="Genomic_DNA"/>
</dbReference>
<keyword evidence="4" id="KW-1185">Reference proteome</keyword>
<evidence type="ECO:0000256" key="2">
    <source>
        <dbReference type="SAM" id="Phobius"/>
    </source>
</evidence>
<proteinExistence type="predicted"/>
<reference evidence="3 4" key="1">
    <citation type="submission" date="2015-05" db="EMBL/GenBank/DDBJ databases">
        <authorList>
            <person name="Wang D.B."/>
            <person name="Wang M."/>
        </authorList>
    </citation>
    <scope>NUCLEOTIDE SEQUENCE [LARGE SCALE GENOMIC DNA]</scope>
    <source>
        <strain evidence="3">VL1</strain>
    </source>
</reference>
<keyword evidence="2" id="KW-0472">Membrane</keyword>